<dbReference type="CDD" id="cd00180">
    <property type="entry name" value="PKc"/>
    <property type="match status" value="1"/>
</dbReference>
<evidence type="ECO:0000313" key="4">
    <source>
        <dbReference type="Proteomes" id="UP001321760"/>
    </source>
</evidence>
<evidence type="ECO:0000256" key="1">
    <source>
        <dbReference type="SAM" id="MobiDB-lite"/>
    </source>
</evidence>
<feature type="non-terminal residue" evidence="3">
    <location>
        <position position="574"/>
    </location>
</feature>
<reference evidence="3" key="1">
    <citation type="journal article" date="2023" name="Mol. Phylogenet. Evol.">
        <title>Genome-scale phylogeny and comparative genomics of the fungal order Sordariales.</title>
        <authorList>
            <person name="Hensen N."/>
            <person name="Bonometti L."/>
            <person name="Westerberg I."/>
            <person name="Brannstrom I.O."/>
            <person name="Guillou S."/>
            <person name="Cros-Aarteil S."/>
            <person name="Calhoun S."/>
            <person name="Haridas S."/>
            <person name="Kuo A."/>
            <person name="Mondo S."/>
            <person name="Pangilinan J."/>
            <person name="Riley R."/>
            <person name="LaButti K."/>
            <person name="Andreopoulos B."/>
            <person name="Lipzen A."/>
            <person name="Chen C."/>
            <person name="Yan M."/>
            <person name="Daum C."/>
            <person name="Ng V."/>
            <person name="Clum A."/>
            <person name="Steindorff A."/>
            <person name="Ohm R.A."/>
            <person name="Martin F."/>
            <person name="Silar P."/>
            <person name="Natvig D.O."/>
            <person name="Lalanne C."/>
            <person name="Gautier V."/>
            <person name="Ament-Velasquez S.L."/>
            <person name="Kruys A."/>
            <person name="Hutchinson M.I."/>
            <person name="Powell A.J."/>
            <person name="Barry K."/>
            <person name="Miller A.N."/>
            <person name="Grigoriev I.V."/>
            <person name="Debuchy R."/>
            <person name="Gladieux P."/>
            <person name="Hiltunen Thoren M."/>
            <person name="Johannesson H."/>
        </authorList>
    </citation>
    <scope>NUCLEOTIDE SEQUENCE</scope>
    <source>
        <strain evidence="3">PSN243</strain>
    </source>
</reference>
<dbReference type="EMBL" id="MU865962">
    <property type="protein sequence ID" value="KAK4445806.1"/>
    <property type="molecule type" value="Genomic_DNA"/>
</dbReference>
<feature type="region of interest" description="Disordered" evidence="1">
    <location>
        <begin position="1"/>
        <end position="33"/>
    </location>
</feature>
<evidence type="ECO:0000313" key="3">
    <source>
        <dbReference type="EMBL" id="KAK4445806.1"/>
    </source>
</evidence>
<dbReference type="PROSITE" id="PS50011">
    <property type="entry name" value="PROTEIN_KINASE_DOM"/>
    <property type="match status" value="1"/>
</dbReference>
<gene>
    <name evidence="3" type="ORF">QBC34DRAFT_332612</name>
</gene>
<dbReference type="InterPro" id="IPR000719">
    <property type="entry name" value="Prot_kinase_dom"/>
</dbReference>
<organism evidence="3 4">
    <name type="scientific">Podospora aff. communis PSN243</name>
    <dbReference type="NCBI Taxonomy" id="3040156"/>
    <lineage>
        <taxon>Eukaryota</taxon>
        <taxon>Fungi</taxon>
        <taxon>Dikarya</taxon>
        <taxon>Ascomycota</taxon>
        <taxon>Pezizomycotina</taxon>
        <taxon>Sordariomycetes</taxon>
        <taxon>Sordariomycetidae</taxon>
        <taxon>Sordariales</taxon>
        <taxon>Podosporaceae</taxon>
        <taxon>Podospora</taxon>
    </lineage>
</organism>
<keyword evidence="3" id="KW-0418">Kinase</keyword>
<dbReference type="PANTHER" id="PTHR24359:SF37">
    <property type="entry name" value="PROTEIN KINASE DOMAIN-CONTAINING PROTEIN"/>
    <property type="match status" value="1"/>
</dbReference>
<dbReference type="SMART" id="SM00220">
    <property type="entry name" value="S_TKc"/>
    <property type="match status" value="1"/>
</dbReference>
<evidence type="ECO:0000259" key="2">
    <source>
        <dbReference type="PROSITE" id="PS50011"/>
    </source>
</evidence>
<dbReference type="PANTHER" id="PTHR24359">
    <property type="entry name" value="SERINE/THREONINE-PROTEIN KINASE SBK1"/>
    <property type="match status" value="1"/>
</dbReference>
<dbReference type="GO" id="GO:0005524">
    <property type="term" value="F:ATP binding"/>
    <property type="evidence" value="ECO:0007669"/>
    <property type="project" value="InterPro"/>
</dbReference>
<protein>
    <submittedName>
        <fullName evidence="3">Kinase-like domain-containing protein</fullName>
    </submittedName>
</protein>
<sequence>MASAQRHSIPVPADLESASMSPSLMGQGEGEEDPLDKLLRSRALKGPRNTTFLPLQLLLSILTQERLKRELNQSRYRKKKWSAERIEELVNIIRPHPDDVKPESAQDKAGYIRVFALLLLMGKEGKIEDFIKNEESDHIFPVEKPDPNGNLRRFSATKEAPELMASTRWRQADREYFFTQQWELRPAYFDFANVKETYKFASSIVLPWVQPNGAESQALGGSSEREGAHGIVTQVEIDPGSHSFRSVLEEVKISERRVFALKTLHKGVPGVDGFERELGHLRRFNGKVHPHIITLLASFEHDGASYFIFPWAESTLETYWEKTMPSNNNTHPTQLDPQTAAWVAKQLQGITGAIEAIHAPRPHHLEPGKEGFGRHSDLKPDNILWFRHDDDPKGLLVVTDLGLATFNREVSRSIQPGSSARVPGYRAPECDMQNAKARRLTDIWTLGCIYLEFVTWLLGGDQLLGEFKEQRTSLDHLSRVRSNLFFEFEEDRSRGGSEKRKGQMRVKKTVAEFIARLHRRENCSQFVHEVLDVIQNEMMVVDQQKRSDASKLLKKFKDLSTNCKGIDQVYATRG</sequence>
<reference evidence="3" key="2">
    <citation type="submission" date="2023-05" db="EMBL/GenBank/DDBJ databases">
        <authorList>
            <consortium name="Lawrence Berkeley National Laboratory"/>
            <person name="Steindorff A."/>
            <person name="Hensen N."/>
            <person name="Bonometti L."/>
            <person name="Westerberg I."/>
            <person name="Brannstrom I.O."/>
            <person name="Guillou S."/>
            <person name="Cros-Aarteil S."/>
            <person name="Calhoun S."/>
            <person name="Haridas S."/>
            <person name="Kuo A."/>
            <person name="Mondo S."/>
            <person name="Pangilinan J."/>
            <person name="Riley R."/>
            <person name="Labutti K."/>
            <person name="Andreopoulos B."/>
            <person name="Lipzen A."/>
            <person name="Chen C."/>
            <person name="Yanf M."/>
            <person name="Daum C."/>
            <person name="Ng V."/>
            <person name="Clum A."/>
            <person name="Ohm R."/>
            <person name="Martin F."/>
            <person name="Silar P."/>
            <person name="Natvig D."/>
            <person name="Lalanne C."/>
            <person name="Gautier V."/>
            <person name="Ament-Velasquez S.L."/>
            <person name="Kruys A."/>
            <person name="Hutchinson M.I."/>
            <person name="Powell A.J."/>
            <person name="Barry K."/>
            <person name="Miller A.N."/>
            <person name="Grigoriev I.V."/>
            <person name="Debuchy R."/>
            <person name="Gladieux P."/>
            <person name="Thoren M.H."/>
            <person name="Johannesson H."/>
        </authorList>
    </citation>
    <scope>NUCLEOTIDE SEQUENCE</scope>
    <source>
        <strain evidence="3">PSN243</strain>
    </source>
</reference>
<keyword evidence="3" id="KW-0808">Transferase</keyword>
<dbReference type="Proteomes" id="UP001321760">
    <property type="component" value="Unassembled WGS sequence"/>
</dbReference>
<dbReference type="GO" id="GO:0004674">
    <property type="term" value="F:protein serine/threonine kinase activity"/>
    <property type="evidence" value="ECO:0007669"/>
    <property type="project" value="TreeGrafter"/>
</dbReference>
<accession>A0AAV9GF70</accession>
<proteinExistence type="predicted"/>
<dbReference type="Pfam" id="PF00069">
    <property type="entry name" value="Pkinase"/>
    <property type="match status" value="1"/>
</dbReference>
<dbReference type="SUPFAM" id="SSF56112">
    <property type="entry name" value="Protein kinase-like (PK-like)"/>
    <property type="match status" value="1"/>
</dbReference>
<dbReference type="Gene3D" id="1.10.510.10">
    <property type="entry name" value="Transferase(Phosphotransferase) domain 1"/>
    <property type="match status" value="1"/>
</dbReference>
<dbReference type="InterPro" id="IPR011009">
    <property type="entry name" value="Kinase-like_dom_sf"/>
</dbReference>
<name>A0AAV9GF70_9PEZI</name>
<comment type="caution">
    <text evidence="3">The sequence shown here is derived from an EMBL/GenBank/DDBJ whole genome shotgun (WGS) entry which is preliminary data.</text>
</comment>
<dbReference type="AlphaFoldDB" id="A0AAV9GF70"/>
<feature type="domain" description="Protein kinase" evidence="2">
    <location>
        <begin position="233"/>
        <end position="559"/>
    </location>
</feature>
<keyword evidence="4" id="KW-1185">Reference proteome</keyword>